<comment type="catalytic activity">
    <reaction evidence="1">
        <text>uridine(34) in tRNA + AH2 + O2 = 5-hydroxyuridine(34) in tRNA + A + H2O</text>
        <dbReference type="Rhea" id="RHEA:64224"/>
        <dbReference type="Rhea" id="RHEA-COMP:11727"/>
        <dbReference type="Rhea" id="RHEA-COMP:13381"/>
        <dbReference type="ChEBI" id="CHEBI:13193"/>
        <dbReference type="ChEBI" id="CHEBI:15377"/>
        <dbReference type="ChEBI" id="CHEBI:15379"/>
        <dbReference type="ChEBI" id="CHEBI:17499"/>
        <dbReference type="ChEBI" id="CHEBI:65315"/>
        <dbReference type="ChEBI" id="CHEBI:136877"/>
    </reaction>
</comment>
<evidence type="ECO:0000259" key="2">
    <source>
        <dbReference type="PROSITE" id="PS50206"/>
    </source>
</evidence>
<dbReference type="SMART" id="SM00450">
    <property type="entry name" value="RHOD"/>
    <property type="match status" value="1"/>
</dbReference>
<dbReference type="EMBL" id="JAGGKN010000001">
    <property type="protein sequence ID" value="MBP1951009.1"/>
    <property type="molecule type" value="Genomic_DNA"/>
</dbReference>
<proteinExistence type="inferred from homology"/>
<dbReference type="Gene3D" id="3.40.250.10">
    <property type="entry name" value="Rhodanese-like domain"/>
    <property type="match status" value="1"/>
</dbReference>
<dbReference type="Pfam" id="PF17773">
    <property type="entry name" value="UPF0176_N"/>
    <property type="match status" value="1"/>
</dbReference>
<dbReference type="GO" id="GO:0016705">
    <property type="term" value="F:oxidoreductase activity, acting on paired donors, with incorporation or reduction of molecular oxygen"/>
    <property type="evidence" value="ECO:0007669"/>
    <property type="project" value="UniProtKB-UniRule"/>
</dbReference>
<dbReference type="Proteomes" id="UP000242700">
    <property type="component" value="Unassembled WGS sequence"/>
</dbReference>
<name>A0A1G9CA21_9STAP</name>
<accession>A0A1G9CA21</accession>
<keyword evidence="1" id="KW-0819">tRNA processing</keyword>
<gene>
    <name evidence="1" type="primary">trhO</name>
    <name evidence="3" type="ORF">J2Z27_000035</name>
    <name evidence="4" type="ORF">SAMN05216187_10963</name>
</gene>
<evidence type="ECO:0000256" key="1">
    <source>
        <dbReference type="HAMAP-Rule" id="MF_00469"/>
    </source>
</evidence>
<feature type="domain" description="Rhodanese" evidence="2">
    <location>
        <begin position="123"/>
        <end position="215"/>
    </location>
</feature>
<dbReference type="InterPro" id="IPR020936">
    <property type="entry name" value="TrhO"/>
</dbReference>
<organism evidence="4 5">
    <name type="scientific">Jeotgalicoccus aerolatus</name>
    <dbReference type="NCBI Taxonomy" id="709510"/>
    <lineage>
        <taxon>Bacteria</taxon>
        <taxon>Bacillati</taxon>
        <taxon>Bacillota</taxon>
        <taxon>Bacilli</taxon>
        <taxon>Bacillales</taxon>
        <taxon>Staphylococcaceae</taxon>
        <taxon>Jeotgalicoccus</taxon>
    </lineage>
</organism>
<dbReference type="Proteomes" id="UP001519348">
    <property type="component" value="Unassembled WGS sequence"/>
</dbReference>
<dbReference type="InterPro" id="IPR036873">
    <property type="entry name" value="Rhodanese-like_dom_sf"/>
</dbReference>
<dbReference type="STRING" id="586411.SAMN05216187_10963"/>
<dbReference type="GO" id="GO:0006400">
    <property type="term" value="P:tRNA modification"/>
    <property type="evidence" value="ECO:0007669"/>
    <property type="project" value="UniProtKB-UniRule"/>
</dbReference>
<dbReference type="PANTHER" id="PTHR43268">
    <property type="entry name" value="THIOSULFATE SULFURTRANSFERASE/RHODANESE-LIKE DOMAIN-CONTAINING PROTEIN 2"/>
    <property type="match status" value="1"/>
</dbReference>
<sequence>MKYRVLLYYYYTDVEDPETFAAEHLRFCKDLGLKGRILVATEGINGTVSGDYEQTERYMEYMKSHPLFKDIVFKIDEAKEHAFKKMFVRPRPELVNLSLDVDIDPREQTGEHLSPAEFYEQMQRDDTVVLDVRNIYEYDVGHFRGAIKPDVETFRDTPQWVRDNRHLFEGKKILTYCTGGIRCEKFSGWLKNEGFDNVAQLDGGVATYSKDPVAKGQLWDGQMYVFDERLTVPINQVEHVVVGRDHFDGEPCERYINCANPECNAQILASEENQAYHLGGCSMECAEHPRNRYIVEHNMTTDFVEARIEELKQTDFAKTEPVLSHKGA</sequence>
<comment type="similarity">
    <text evidence="1">Belongs to the TrhO family.</text>
</comment>
<protein>
    <recommendedName>
        <fullName evidence="1">tRNA uridine(34) hydroxylase</fullName>
        <ecNumber evidence="1">1.14.-.-</ecNumber>
    </recommendedName>
    <alternativeName>
        <fullName evidence="1">tRNA hydroxylation protein O</fullName>
    </alternativeName>
</protein>
<evidence type="ECO:0000313" key="4">
    <source>
        <dbReference type="EMBL" id="SDK48500.1"/>
    </source>
</evidence>
<dbReference type="EC" id="1.14.-.-" evidence="1"/>
<dbReference type="AlphaFoldDB" id="A0A1G9CA21"/>
<dbReference type="Gene3D" id="3.30.70.100">
    <property type="match status" value="1"/>
</dbReference>
<dbReference type="CDD" id="cd01518">
    <property type="entry name" value="RHOD_YceA"/>
    <property type="match status" value="1"/>
</dbReference>
<reference evidence="3 6" key="3">
    <citation type="submission" date="2021-03" db="EMBL/GenBank/DDBJ databases">
        <title>Genomic Encyclopedia of Type Strains, Phase IV (KMG-IV): sequencing the most valuable type-strain genomes for metagenomic binning, comparative biology and taxonomic classification.</title>
        <authorList>
            <person name="Goeker M."/>
        </authorList>
    </citation>
    <scope>NUCLEOTIDE SEQUENCE [LARGE SCALE GENOMIC DNA]</scope>
    <source>
        <strain evidence="3 6">DSM 22420</strain>
    </source>
</reference>
<dbReference type="PROSITE" id="PS50206">
    <property type="entry name" value="RHODANESE_3"/>
    <property type="match status" value="1"/>
</dbReference>
<dbReference type="HAMAP" id="MF_00469">
    <property type="entry name" value="TrhO"/>
    <property type="match status" value="1"/>
</dbReference>
<reference evidence="5" key="2">
    <citation type="submission" date="2016-10" db="EMBL/GenBank/DDBJ databases">
        <authorList>
            <person name="Varghese N."/>
            <person name="Submissions S."/>
        </authorList>
    </citation>
    <scope>NUCLEOTIDE SEQUENCE [LARGE SCALE GENOMIC DNA]</scope>
    <source>
        <strain evidence="5">CGMCC 1.8911</strain>
    </source>
</reference>
<dbReference type="RefSeq" id="WP_092598717.1">
    <property type="nucleotide sequence ID" value="NZ_BMCN01000001.1"/>
</dbReference>
<dbReference type="Pfam" id="PF12368">
    <property type="entry name" value="Rhodanese_C"/>
    <property type="match status" value="1"/>
</dbReference>
<dbReference type="PANTHER" id="PTHR43268:SF3">
    <property type="entry name" value="RHODANESE-LIKE DOMAIN-CONTAINING PROTEIN 7-RELATED"/>
    <property type="match status" value="1"/>
</dbReference>
<keyword evidence="1" id="KW-0560">Oxidoreductase</keyword>
<dbReference type="NCBIfam" id="NF001135">
    <property type="entry name" value="PRK00142.1-3"/>
    <property type="match status" value="1"/>
</dbReference>
<reference evidence="4" key="1">
    <citation type="submission" date="2016-10" db="EMBL/GenBank/DDBJ databases">
        <authorList>
            <person name="de Groot N.N."/>
        </authorList>
    </citation>
    <scope>NUCLEOTIDE SEQUENCE [LARGE SCALE GENOMIC DNA]</scope>
    <source>
        <strain evidence="4">CGMCC 1.8911</strain>
    </source>
</reference>
<dbReference type="EMBL" id="FNFI01000009">
    <property type="protein sequence ID" value="SDK48500.1"/>
    <property type="molecule type" value="Genomic_DNA"/>
</dbReference>
<dbReference type="InterPro" id="IPR040503">
    <property type="entry name" value="TRHO_N"/>
</dbReference>
<dbReference type="OrthoDB" id="9778326at2"/>
<dbReference type="SUPFAM" id="SSF52821">
    <property type="entry name" value="Rhodanese/Cell cycle control phosphatase"/>
    <property type="match status" value="1"/>
</dbReference>
<comment type="function">
    <text evidence="1">Catalyzes oxygen-dependent 5-hydroxyuridine (ho5U) modification at position 34 in tRNAs.</text>
</comment>
<dbReference type="Pfam" id="PF00581">
    <property type="entry name" value="Rhodanese"/>
    <property type="match status" value="1"/>
</dbReference>
<dbReference type="InterPro" id="IPR022111">
    <property type="entry name" value="Rhodanese_C"/>
</dbReference>
<dbReference type="InterPro" id="IPR001763">
    <property type="entry name" value="Rhodanese-like_dom"/>
</dbReference>
<evidence type="ECO:0000313" key="3">
    <source>
        <dbReference type="EMBL" id="MBP1951009.1"/>
    </source>
</evidence>
<keyword evidence="6" id="KW-1185">Reference proteome</keyword>
<evidence type="ECO:0000313" key="5">
    <source>
        <dbReference type="Proteomes" id="UP000242700"/>
    </source>
</evidence>
<evidence type="ECO:0000313" key="6">
    <source>
        <dbReference type="Proteomes" id="UP001519348"/>
    </source>
</evidence>